<dbReference type="AlphaFoldDB" id="A0A316E4F8"/>
<evidence type="ECO:0000313" key="4">
    <source>
        <dbReference type="Proteomes" id="UP000245667"/>
    </source>
</evidence>
<feature type="chain" id="PRO_5016399173" evidence="1">
    <location>
        <begin position="20"/>
        <end position="182"/>
    </location>
</feature>
<evidence type="ECO:0000313" key="5">
    <source>
        <dbReference type="Proteomes" id="UP000651837"/>
    </source>
</evidence>
<comment type="caution">
    <text evidence="3">The sequence shown here is derived from an EMBL/GenBank/DDBJ whole genome shotgun (WGS) entry which is preliminary data.</text>
</comment>
<evidence type="ECO:0000256" key="1">
    <source>
        <dbReference type="SAM" id="SignalP"/>
    </source>
</evidence>
<name>A0A316E4F8_9FLAO</name>
<gene>
    <name evidence="2" type="ORF">HZY62_11235</name>
    <name evidence="3" type="ORF">LX92_02159</name>
</gene>
<dbReference type="InterPro" id="IPR025348">
    <property type="entry name" value="DUF4252"/>
</dbReference>
<keyword evidence="1" id="KW-0732">Signal</keyword>
<dbReference type="Proteomes" id="UP000651837">
    <property type="component" value="Unassembled WGS sequence"/>
</dbReference>
<accession>A0A316E4F8</accession>
<keyword evidence="5" id="KW-1185">Reference proteome</keyword>
<reference evidence="3 4" key="1">
    <citation type="submission" date="2018-05" db="EMBL/GenBank/DDBJ databases">
        <title>Genomic Encyclopedia of Archaeal and Bacterial Type Strains, Phase II (KMG-II): from individual species to whole genera.</title>
        <authorList>
            <person name="Goeker M."/>
        </authorList>
    </citation>
    <scope>NUCLEOTIDE SEQUENCE [LARGE SCALE GENOMIC DNA]</scope>
    <source>
        <strain evidence="3 4">DSM 23514</strain>
    </source>
</reference>
<dbReference type="OrthoDB" id="705638at2"/>
<evidence type="ECO:0000313" key="2">
    <source>
        <dbReference type="EMBL" id="MBD1261165.1"/>
    </source>
</evidence>
<proteinExistence type="predicted"/>
<evidence type="ECO:0000313" key="3">
    <source>
        <dbReference type="EMBL" id="PWK23593.1"/>
    </source>
</evidence>
<feature type="signal peptide" evidence="1">
    <location>
        <begin position="1"/>
        <end position="19"/>
    </location>
</feature>
<dbReference type="RefSeq" id="WP_109650359.1">
    <property type="nucleotide sequence ID" value="NZ_CAJQNU010000032.1"/>
</dbReference>
<dbReference type="EMBL" id="JACWLN010000004">
    <property type="protein sequence ID" value="MBD1261165.1"/>
    <property type="molecule type" value="Genomic_DNA"/>
</dbReference>
<dbReference type="Proteomes" id="UP000245667">
    <property type="component" value="Unassembled WGS sequence"/>
</dbReference>
<dbReference type="Pfam" id="PF14060">
    <property type="entry name" value="DUF4252"/>
    <property type="match status" value="1"/>
</dbReference>
<reference evidence="2 5" key="2">
    <citation type="submission" date="2020-07" db="EMBL/GenBank/DDBJ databases">
        <title>The draft genome sequence of Maribacter polysiphoniae KCTC 22021.</title>
        <authorList>
            <person name="Mu L."/>
        </authorList>
    </citation>
    <scope>NUCLEOTIDE SEQUENCE [LARGE SCALE GENOMIC DNA]</scope>
    <source>
        <strain evidence="2 5">KCTC 22021</strain>
    </source>
</reference>
<protein>
    <submittedName>
        <fullName evidence="2">DUF4252 domain-containing protein</fullName>
    </submittedName>
    <submittedName>
        <fullName evidence="3">Uncharacterized protein DUF4252</fullName>
    </submittedName>
</protein>
<sequence length="182" mass="20413">MKKITLILAIALLPLTGFSQSIFDKFEDMDHVGSVIVNKGMIDLLTTIGNLEDDKEAKDFVEMAKGINGIKVFITEDKAVAADMSATVRKYLRSSSLEELMRVKDKDVNVKFYIRNGKKKDHVTELLMFVSGLKDMDVDVNGRKFETVLVSMTGDIDLNQISALTKKMDLPEELNKAGKHKR</sequence>
<dbReference type="EMBL" id="QGGQ01000004">
    <property type="protein sequence ID" value="PWK23593.1"/>
    <property type="molecule type" value="Genomic_DNA"/>
</dbReference>
<organism evidence="3 4">
    <name type="scientific">Maribacter polysiphoniae</name>
    <dbReference type="NCBI Taxonomy" id="429344"/>
    <lineage>
        <taxon>Bacteria</taxon>
        <taxon>Pseudomonadati</taxon>
        <taxon>Bacteroidota</taxon>
        <taxon>Flavobacteriia</taxon>
        <taxon>Flavobacteriales</taxon>
        <taxon>Flavobacteriaceae</taxon>
        <taxon>Maribacter</taxon>
    </lineage>
</organism>